<evidence type="ECO:0000256" key="9">
    <source>
        <dbReference type="ARBA" id="ARBA00053570"/>
    </source>
</evidence>
<evidence type="ECO:0000256" key="11">
    <source>
        <dbReference type="SAM" id="MobiDB-lite"/>
    </source>
</evidence>
<dbReference type="SUPFAM" id="SSF47364">
    <property type="entry name" value="Domain of the SRP/SRP receptor G-proteins"/>
    <property type="match status" value="1"/>
</dbReference>
<feature type="compositionally biased region" description="Pro residues" evidence="11">
    <location>
        <begin position="102"/>
        <end position="112"/>
    </location>
</feature>
<feature type="transmembrane region" description="Helical" evidence="12">
    <location>
        <begin position="41"/>
        <end position="64"/>
    </location>
</feature>
<dbReference type="GO" id="GO:0005047">
    <property type="term" value="F:signal recognition particle binding"/>
    <property type="evidence" value="ECO:0007669"/>
    <property type="project" value="TreeGrafter"/>
</dbReference>
<keyword evidence="3 10" id="KW-0547">Nucleotide-binding</keyword>
<dbReference type="GO" id="GO:0006614">
    <property type="term" value="P:SRP-dependent cotranslational protein targeting to membrane"/>
    <property type="evidence" value="ECO:0007669"/>
    <property type="project" value="InterPro"/>
</dbReference>
<feature type="region of interest" description="Disordered" evidence="11">
    <location>
        <begin position="69"/>
        <end position="123"/>
    </location>
</feature>
<evidence type="ECO:0000256" key="1">
    <source>
        <dbReference type="ARBA" id="ARBA00022475"/>
    </source>
</evidence>
<keyword evidence="1 10" id="KW-1003">Cell membrane</keyword>
<dbReference type="Pfam" id="PF02881">
    <property type="entry name" value="SRP54_N"/>
    <property type="match status" value="1"/>
</dbReference>
<feature type="binding site" evidence="10">
    <location>
        <begin position="303"/>
        <end position="307"/>
    </location>
    <ligand>
        <name>GTP</name>
        <dbReference type="ChEBI" id="CHEBI:37565"/>
    </ligand>
</feature>
<feature type="compositionally biased region" description="Low complexity" evidence="11">
    <location>
        <begin position="71"/>
        <end position="101"/>
    </location>
</feature>
<feature type="binding site" evidence="10">
    <location>
        <begin position="367"/>
        <end position="370"/>
    </location>
    <ligand>
        <name>GTP</name>
        <dbReference type="ChEBI" id="CHEBI:37565"/>
    </ligand>
</feature>
<keyword evidence="4 10" id="KW-0378">Hydrolase</keyword>
<dbReference type="InterPro" id="IPR003593">
    <property type="entry name" value="AAA+_ATPase"/>
</dbReference>
<gene>
    <name evidence="10" type="primary">ftsY</name>
    <name evidence="14" type="ORF">MSL71_37470</name>
</gene>
<dbReference type="NCBIfam" id="TIGR00064">
    <property type="entry name" value="ftsY"/>
    <property type="match status" value="1"/>
</dbReference>
<feature type="binding site" evidence="10">
    <location>
        <begin position="221"/>
        <end position="228"/>
    </location>
    <ligand>
        <name>GTP</name>
        <dbReference type="ChEBI" id="CHEBI:37565"/>
    </ligand>
</feature>
<dbReference type="InterPro" id="IPR013822">
    <property type="entry name" value="Signal_recog_particl_SRP54_hlx"/>
</dbReference>
<name>A0A4U8YQU6_9BACT</name>
<dbReference type="InterPro" id="IPR027417">
    <property type="entry name" value="P-loop_NTPase"/>
</dbReference>
<accession>A0A4U8YQU6</accession>
<proteinExistence type="inferred from homology"/>
<keyword evidence="5 10" id="KW-0342">GTP-binding</keyword>
<evidence type="ECO:0000313" key="15">
    <source>
        <dbReference type="Proteomes" id="UP000507962"/>
    </source>
</evidence>
<dbReference type="GO" id="GO:0005525">
    <property type="term" value="F:GTP binding"/>
    <property type="evidence" value="ECO:0007669"/>
    <property type="project" value="UniProtKB-UniRule"/>
</dbReference>
<dbReference type="RefSeq" id="WP_246317829.1">
    <property type="nucleotide sequence ID" value="NZ_CAADHO010000007.1"/>
</dbReference>
<evidence type="ECO:0000313" key="14">
    <source>
        <dbReference type="EMBL" id="VFQ46084.1"/>
    </source>
</evidence>
<dbReference type="GO" id="GO:0005737">
    <property type="term" value="C:cytoplasm"/>
    <property type="evidence" value="ECO:0007669"/>
    <property type="project" value="UniProtKB-SubCell"/>
</dbReference>
<evidence type="ECO:0000256" key="4">
    <source>
        <dbReference type="ARBA" id="ARBA00022801"/>
    </source>
</evidence>
<dbReference type="InterPro" id="IPR000897">
    <property type="entry name" value="SRP54_GTPase_dom"/>
</dbReference>
<dbReference type="PANTHER" id="PTHR43134">
    <property type="entry name" value="SIGNAL RECOGNITION PARTICLE RECEPTOR SUBUNIT ALPHA"/>
    <property type="match status" value="1"/>
</dbReference>
<dbReference type="AlphaFoldDB" id="A0A4U8YQU6"/>
<evidence type="ECO:0000256" key="10">
    <source>
        <dbReference type="HAMAP-Rule" id="MF_00920"/>
    </source>
</evidence>
<dbReference type="SMART" id="SM00962">
    <property type="entry name" value="SRP54"/>
    <property type="match status" value="1"/>
</dbReference>
<dbReference type="FunFam" id="3.40.50.300:FF:000053">
    <property type="entry name" value="Signal recognition particle receptor FtsY"/>
    <property type="match status" value="1"/>
</dbReference>
<evidence type="ECO:0000256" key="12">
    <source>
        <dbReference type="SAM" id="Phobius"/>
    </source>
</evidence>
<evidence type="ECO:0000259" key="13">
    <source>
        <dbReference type="PROSITE" id="PS00300"/>
    </source>
</evidence>
<dbReference type="InterPro" id="IPR042101">
    <property type="entry name" value="SRP54_N_sf"/>
</dbReference>
<evidence type="ECO:0000256" key="5">
    <source>
        <dbReference type="ARBA" id="ARBA00023134"/>
    </source>
</evidence>
<dbReference type="PROSITE" id="PS00300">
    <property type="entry name" value="SRP54"/>
    <property type="match status" value="1"/>
</dbReference>
<dbReference type="CDD" id="cd17874">
    <property type="entry name" value="FtsY"/>
    <property type="match status" value="1"/>
</dbReference>
<evidence type="ECO:0000256" key="8">
    <source>
        <dbReference type="ARBA" id="ARBA00048027"/>
    </source>
</evidence>
<organism evidence="14 15">
    <name type="scientific">Desulfoluna butyratoxydans</name>
    <dbReference type="NCBI Taxonomy" id="231438"/>
    <lineage>
        <taxon>Bacteria</taxon>
        <taxon>Pseudomonadati</taxon>
        <taxon>Thermodesulfobacteriota</taxon>
        <taxon>Desulfobacteria</taxon>
        <taxon>Desulfobacterales</taxon>
        <taxon>Desulfolunaceae</taxon>
        <taxon>Desulfoluna</taxon>
    </lineage>
</organism>
<dbReference type="Proteomes" id="UP000507962">
    <property type="component" value="Unassembled WGS sequence"/>
</dbReference>
<sequence>MDMTVLTETVSPYFAPVKSALERLAETVAAAIPALAPYKEALWWMLPASAVILILFLLVVRAALKAPKKQPAMPAEATPSPAEPAATAKPEPQAAPKASAPKPAPATAPEPAPEGTGVMKSLKSGLSKTRNALSSGVDALFKGGRVLDDDLLEELEELLITSDVGVRTTMEIIETLSEKASEISNSAELKAALKALLLERISFDVPPEETMKKPHVMMVVGVNGVGKTTTIGKLATRFVREGKKVIIVAGDTFRAAASEQLTVWADRSGADIVRHKDNSDPAAVAFDGVQAAVSRNADIVIIDTAGRLHTKKNLMEELKKIRRSVSKTIEDGPHETLMVVDATTGQNALTQAQLFHEAVGIDGVALTKLDGTAKGGIVIGITSTLGVPLKYIGIGEQADDLRPFDAEEFADALL</sequence>
<comment type="catalytic activity">
    <reaction evidence="8 10">
        <text>GTP + H2O = GDP + phosphate + H(+)</text>
        <dbReference type="Rhea" id="RHEA:19669"/>
        <dbReference type="ChEBI" id="CHEBI:15377"/>
        <dbReference type="ChEBI" id="CHEBI:15378"/>
        <dbReference type="ChEBI" id="CHEBI:37565"/>
        <dbReference type="ChEBI" id="CHEBI:43474"/>
        <dbReference type="ChEBI" id="CHEBI:58189"/>
        <dbReference type="EC" id="3.6.5.4"/>
    </reaction>
</comment>
<keyword evidence="2 10" id="KW-0963">Cytoplasm</keyword>
<evidence type="ECO:0000256" key="7">
    <source>
        <dbReference type="ARBA" id="ARBA00023170"/>
    </source>
</evidence>
<protein>
    <recommendedName>
        <fullName evidence="10">Signal recognition particle receptor FtsY</fullName>
        <shortName evidence="10">SRP receptor</shortName>
        <ecNumber evidence="10">3.6.5.4</ecNumber>
    </recommendedName>
</protein>
<feature type="domain" description="SRP54-type proteins GTP-binding" evidence="13">
    <location>
        <begin position="388"/>
        <end position="401"/>
    </location>
</feature>
<evidence type="ECO:0000256" key="3">
    <source>
        <dbReference type="ARBA" id="ARBA00022741"/>
    </source>
</evidence>
<dbReference type="SMART" id="SM00382">
    <property type="entry name" value="AAA"/>
    <property type="match status" value="1"/>
</dbReference>
<keyword evidence="12" id="KW-0812">Transmembrane</keyword>
<keyword evidence="6 10" id="KW-0472">Membrane</keyword>
<evidence type="ECO:0000256" key="2">
    <source>
        <dbReference type="ARBA" id="ARBA00022490"/>
    </source>
</evidence>
<dbReference type="SUPFAM" id="SSF52540">
    <property type="entry name" value="P-loop containing nucleoside triphosphate hydrolases"/>
    <property type="match status" value="1"/>
</dbReference>
<dbReference type="PANTHER" id="PTHR43134:SF1">
    <property type="entry name" value="SIGNAL RECOGNITION PARTICLE RECEPTOR SUBUNIT ALPHA"/>
    <property type="match status" value="1"/>
</dbReference>
<dbReference type="Pfam" id="PF00448">
    <property type="entry name" value="SRP54"/>
    <property type="match status" value="1"/>
</dbReference>
<dbReference type="EMBL" id="CAADHO010000007">
    <property type="protein sequence ID" value="VFQ46084.1"/>
    <property type="molecule type" value="Genomic_DNA"/>
</dbReference>
<dbReference type="InterPro" id="IPR004390">
    <property type="entry name" value="SR_rcpt_FtsY"/>
</dbReference>
<dbReference type="HAMAP" id="MF_00920">
    <property type="entry name" value="FtsY"/>
    <property type="match status" value="1"/>
</dbReference>
<dbReference type="EC" id="3.6.5.4" evidence="10"/>
<dbReference type="InterPro" id="IPR036225">
    <property type="entry name" value="SRP/SRP_N"/>
</dbReference>
<comment type="function">
    <text evidence="9">Involved in targeting and insertion of nascent membrane proteins into the cytoplasmic membrane. Acts as a receptor for the complex formed by the signal recognition particle (SRP) and the ribosome-nascent chain (RNC). Interaction with SRP-RNC leads to the transfer of the RNC complex to the Sec translocase for insertion into the membrane, the hydrolysis of GTP by both Ffh and FtsY, and the dissociation of the SRP-FtsY complex into the individual components.</text>
</comment>
<comment type="subcellular location">
    <subcellularLocation>
        <location evidence="10">Cell membrane</location>
        <topology evidence="10">Peripheral membrane protein</topology>
        <orientation evidence="10">Cytoplasmic side</orientation>
    </subcellularLocation>
    <subcellularLocation>
        <location evidence="10">Cytoplasm</location>
    </subcellularLocation>
</comment>
<dbReference type="GO" id="GO:0005886">
    <property type="term" value="C:plasma membrane"/>
    <property type="evidence" value="ECO:0007669"/>
    <property type="project" value="UniProtKB-SubCell"/>
</dbReference>
<keyword evidence="7 10" id="KW-0675">Receptor</keyword>
<comment type="similarity">
    <text evidence="10">Belongs to the GTP-binding SRP family. FtsY subfamily.</text>
</comment>
<dbReference type="SMART" id="SM00963">
    <property type="entry name" value="SRP54_N"/>
    <property type="match status" value="1"/>
</dbReference>
<dbReference type="FunFam" id="1.20.120.140:FF:000002">
    <property type="entry name" value="Signal recognition particle receptor FtsY"/>
    <property type="match status" value="1"/>
</dbReference>
<dbReference type="GO" id="GO:0003924">
    <property type="term" value="F:GTPase activity"/>
    <property type="evidence" value="ECO:0007669"/>
    <property type="project" value="UniProtKB-UniRule"/>
</dbReference>
<keyword evidence="12" id="KW-1133">Transmembrane helix</keyword>
<evidence type="ECO:0000256" key="6">
    <source>
        <dbReference type="ARBA" id="ARBA00023136"/>
    </source>
</evidence>
<keyword evidence="15" id="KW-1185">Reference proteome</keyword>
<dbReference type="Gene3D" id="3.40.50.300">
    <property type="entry name" value="P-loop containing nucleotide triphosphate hydrolases"/>
    <property type="match status" value="1"/>
</dbReference>
<comment type="subunit">
    <text evidence="10">Part of the signal recognition particle protein translocation system, which is composed of SRP and FtsY.</text>
</comment>
<dbReference type="Gene3D" id="1.20.120.140">
    <property type="entry name" value="Signal recognition particle SRP54, nucleotide-binding domain"/>
    <property type="match status" value="1"/>
</dbReference>
<reference evidence="14 15" key="1">
    <citation type="submission" date="2019-03" db="EMBL/GenBank/DDBJ databases">
        <authorList>
            <person name="Nijsse B."/>
        </authorList>
    </citation>
    <scope>NUCLEOTIDE SEQUENCE [LARGE SCALE GENOMIC DNA]</scope>
    <source>
        <strain evidence="14">Desulfoluna butyratoxydans MSL71</strain>
    </source>
</reference>